<evidence type="ECO:0000313" key="3">
    <source>
        <dbReference type="Proteomes" id="UP000578531"/>
    </source>
</evidence>
<feature type="domain" description="F-box" evidence="1">
    <location>
        <begin position="112"/>
        <end position="158"/>
    </location>
</feature>
<dbReference type="InterPro" id="IPR001810">
    <property type="entry name" value="F-box_dom"/>
</dbReference>
<organism evidence="2 3">
    <name type="scientific">Letharia columbiana</name>
    <dbReference type="NCBI Taxonomy" id="112416"/>
    <lineage>
        <taxon>Eukaryota</taxon>
        <taxon>Fungi</taxon>
        <taxon>Dikarya</taxon>
        <taxon>Ascomycota</taxon>
        <taxon>Pezizomycotina</taxon>
        <taxon>Lecanoromycetes</taxon>
        <taxon>OSLEUM clade</taxon>
        <taxon>Lecanoromycetidae</taxon>
        <taxon>Lecanorales</taxon>
        <taxon>Lecanorineae</taxon>
        <taxon>Parmeliaceae</taxon>
        <taxon>Letharia</taxon>
    </lineage>
</organism>
<dbReference type="SMART" id="SM00256">
    <property type="entry name" value="FBOX"/>
    <property type="match status" value="1"/>
</dbReference>
<dbReference type="SUPFAM" id="SSF101898">
    <property type="entry name" value="NHL repeat"/>
    <property type="match status" value="1"/>
</dbReference>
<dbReference type="Pfam" id="PF00646">
    <property type="entry name" value="F-box"/>
    <property type="match status" value="1"/>
</dbReference>
<protein>
    <recommendedName>
        <fullName evidence="1">F-box domain-containing protein</fullName>
    </recommendedName>
</protein>
<comment type="caution">
    <text evidence="2">The sequence shown here is derived from an EMBL/GenBank/DDBJ whole genome shotgun (WGS) entry which is preliminary data.</text>
</comment>
<proteinExistence type="predicted"/>
<dbReference type="PROSITE" id="PS50181">
    <property type="entry name" value="FBOX"/>
    <property type="match status" value="1"/>
</dbReference>
<reference evidence="2 3" key="1">
    <citation type="journal article" date="2020" name="Genomics">
        <title>Complete, high-quality genomes from long-read metagenomic sequencing of two wolf lichen thalli reveals enigmatic genome architecture.</title>
        <authorList>
            <person name="McKenzie S.K."/>
            <person name="Walston R.F."/>
            <person name="Allen J.L."/>
        </authorList>
    </citation>
    <scope>NUCLEOTIDE SEQUENCE [LARGE SCALE GENOMIC DNA]</scope>
    <source>
        <strain evidence="2">WasteWater2</strain>
    </source>
</reference>
<dbReference type="RefSeq" id="XP_037160319.1">
    <property type="nucleotide sequence ID" value="XM_037312887.1"/>
</dbReference>
<dbReference type="AlphaFoldDB" id="A0A8H6FLS2"/>
<sequence length="571" mass="64653">MRRGRLRTSRDHLFNIQTTIDTLSSSKTKAIVNSQPANINKPSAVLDPADSSLLIVEMEDSSQDGCQALVARFQALNANALQRRALKALVKILTHQQIRELRITLEEVDLRCDIIAELPPELSQVILQYLPLYQAFQARRVSSKWKQILSSPQTVHYLLRDWFPAPAADTALHIPDGLSESSILCLKAEHIDAYRTGHAFTYASHKLNCFPDNSDPRTVADLVAYADGIMAWADTTDSGFVKSLDLRTGQEWSFLPEARTRVNAIAVSSSMIAALGSGRCHVWKFRAGDGYCLRLPSNKGQEIAVSGETLVIVTKLWEPTIVEASFRVEVTTWTLKDQRTSSFCVALPPKKRGYTFDFKNMLNNTGESLLLFEGVYIPDHQHDKATHFHYMRTSLDGDVLTQGVLEVPGIQDCHACSDDFVPKEANGQAVIWSFSKRQRECDNFSELVPISYNFREDRLEYRTQEITCLRITKPQLTSPLFYWKHAAYILNSDPDIPVLRVIDLQNSTCSEAEMGFSIKNQKFDLRPYEEYEPNPFLLGDEIFLISVFAHGFGVWCFDANVRIFNEETRLQ</sequence>
<accession>A0A8H6FLS2</accession>
<dbReference type="InterPro" id="IPR036047">
    <property type="entry name" value="F-box-like_dom_sf"/>
</dbReference>
<evidence type="ECO:0000313" key="2">
    <source>
        <dbReference type="EMBL" id="KAF6230886.1"/>
    </source>
</evidence>
<keyword evidence="3" id="KW-1185">Reference proteome</keyword>
<evidence type="ECO:0000259" key="1">
    <source>
        <dbReference type="PROSITE" id="PS50181"/>
    </source>
</evidence>
<dbReference type="Gene3D" id="1.20.1280.50">
    <property type="match status" value="1"/>
</dbReference>
<dbReference type="OrthoDB" id="5295250at2759"/>
<dbReference type="GeneID" id="59292648"/>
<name>A0A8H6FLS2_9LECA</name>
<gene>
    <name evidence="2" type="ORF">HO173_011002</name>
</gene>
<dbReference type="EMBL" id="JACCJC010000064">
    <property type="protein sequence ID" value="KAF6230886.1"/>
    <property type="molecule type" value="Genomic_DNA"/>
</dbReference>
<dbReference type="SUPFAM" id="SSF81383">
    <property type="entry name" value="F-box domain"/>
    <property type="match status" value="1"/>
</dbReference>
<dbReference type="Proteomes" id="UP000578531">
    <property type="component" value="Unassembled WGS sequence"/>
</dbReference>